<sequence>MTATLTARVRRDLHVKLQFTKGTRKFLNVGNDRPNVSIAVHAFQHPQNSFADLGFVIPIGVENSADIPKTMVYLDKIQDGSKVIDHLRALLVKRNLTMAATEDADHLIRPFNATMSSEYREAAMDAVRNGKLRIMICTDAAGMGCDIPDIDVVVQWKLPKTLSSWIQRAGCVARGRGRSGIAVLLVERAAYSPDKAKPPGESAGATSTGKATVSANKSCYGRGRKSQKTQGGGSGSANAAKEIKEYAKAHGLERGGTKQNDEIPTGKQPTLDVEASDKGLSAFVQVLNVVGTSGSGHLSARIYDELYLRYPAVIFANRRSSIVYGQV</sequence>
<dbReference type="GO" id="GO:0005737">
    <property type="term" value="C:cytoplasm"/>
    <property type="evidence" value="ECO:0007669"/>
    <property type="project" value="TreeGrafter"/>
</dbReference>
<proteinExistence type="inferred from homology"/>
<evidence type="ECO:0000256" key="6">
    <source>
        <dbReference type="SAM" id="MobiDB-lite"/>
    </source>
</evidence>
<dbReference type="EMBL" id="SGPM01000436">
    <property type="protein sequence ID" value="THH21622.1"/>
    <property type="molecule type" value="Genomic_DNA"/>
</dbReference>
<keyword evidence="9" id="KW-1185">Reference proteome</keyword>
<evidence type="ECO:0000313" key="9">
    <source>
        <dbReference type="Proteomes" id="UP000308730"/>
    </source>
</evidence>
<evidence type="ECO:0000259" key="7">
    <source>
        <dbReference type="PROSITE" id="PS51194"/>
    </source>
</evidence>
<evidence type="ECO:0000256" key="2">
    <source>
        <dbReference type="ARBA" id="ARBA00023125"/>
    </source>
</evidence>
<accession>A0A4S4M8F7</accession>
<reference evidence="8 9" key="1">
    <citation type="submission" date="2019-02" db="EMBL/GenBank/DDBJ databases">
        <title>Genome sequencing of the rare red list fungi Antrodiella citrinella (Flaviporus citrinellus).</title>
        <authorList>
            <person name="Buettner E."/>
            <person name="Kellner H."/>
        </authorList>
    </citation>
    <scope>NUCLEOTIDE SEQUENCE [LARGE SCALE GENOMIC DNA]</scope>
    <source>
        <strain evidence="8 9">DSM 108506</strain>
    </source>
</reference>
<dbReference type="InterPro" id="IPR001650">
    <property type="entry name" value="Helicase_C-like"/>
</dbReference>
<dbReference type="Gene3D" id="3.40.50.300">
    <property type="entry name" value="P-loop containing nucleotide triphosphate hydrolases"/>
    <property type="match status" value="1"/>
</dbReference>
<dbReference type="PANTHER" id="PTHR13710:SF105">
    <property type="entry name" value="ATP-DEPENDENT DNA HELICASE Q1"/>
    <property type="match status" value="1"/>
</dbReference>
<evidence type="ECO:0000256" key="1">
    <source>
        <dbReference type="ARBA" id="ARBA00005446"/>
    </source>
</evidence>
<dbReference type="InterPro" id="IPR027417">
    <property type="entry name" value="P-loop_NTPase"/>
</dbReference>
<evidence type="ECO:0000313" key="8">
    <source>
        <dbReference type="EMBL" id="THH21622.1"/>
    </source>
</evidence>
<protein>
    <recommendedName>
        <fullName evidence="5">DNA 3'-5' helicase</fullName>
        <ecNumber evidence="5">5.6.2.4</ecNumber>
    </recommendedName>
</protein>
<evidence type="ECO:0000256" key="5">
    <source>
        <dbReference type="ARBA" id="ARBA00034808"/>
    </source>
</evidence>
<dbReference type="SUPFAM" id="SSF52540">
    <property type="entry name" value="P-loop containing nucleoside triphosphate hydrolases"/>
    <property type="match status" value="1"/>
</dbReference>
<dbReference type="GO" id="GO:0009378">
    <property type="term" value="F:four-way junction helicase activity"/>
    <property type="evidence" value="ECO:0007669"/>
    <property type="project" value="TreeGrafter"/>
</dbReference>
<dbReference type="PANTHER" id="PTHR13710">
    <property type="entry name" value="DNA HELICASE RECQ FAMILY MEMBER"/>
    <property type="match status" value="1"/>
</dbReference>
<name>A0A4S4M8F7_9APHY</name>
<dbReference type="GO" id="GO:0043138">
    <property type="term" value="F:3'-5' DNA helicase activity"/>
    <property type="evidence" value="ECO:0007669"/>
    <property type="project" value="UniProtKB-EC"/>
</dbReference>
<gene>
    <name evidence="8" type="ORF">EUX98_g8320</name>
</gene>
<dbReference type="AlphaFoldDB" id="A0A4S4M8F7"/>
<feature type="domain" description="Helicase C-terminal" evidence="7">
    <location>
        <begin position="60"/>
        <end position="214"/>
    </location>
</feature>
<comment type="similarity">
    <text evidence="1">Belongs to the helicase family. RecQ subfamily.</text>
</comment>
<dbReference type="OrthoDB" id="3238224at2759"/>
<dbReference type="PROSITE" id="PS51194">
    <property type="entry name" value="HELICASE_CTER"/>
    <property type="match status" value="1"/>
</dbReference>
<dbReference type="Pfam" id="PF00271">
    <property type="entry name" value="Helicase_C"/>
    <property type="match status" value="1"/>
</dbReference>
<dbReference type="SMART" id="SM00490">
    <property type="entry name" value="HELICc"/>
    <property type="match status" value="1"/>
</dbReference>
<evidence type="ECO:0000256" key="4">
    <source>
        <dbReference type="ARBA" id="ARBA00034617"/>
    </source>
</evidence>
<dbReference type="Proteomes" id="UP000308730">
    <property type="component" value="Unassembled WGS sequence"/>
</dbReference>
<keyword evidence="2" id="KW-0238">DNA-binding</keyword>
<dbReference type="GO" id="GO:0003677">
    <property type="term" value="F:DNA binding"/>
    <property type="evidence" value="ECO:0007669"/>
    <property type="project" value="UniProtKB-KW"/>
</dbReference>
<comment type="caution">
    <text evidence="8">The sequence shown here is derived from an EMBL/GenBank/DDBJ whole genome shotgun (WGS) entry which is preliminary data.</text>
</comment>
<feature type="region of interest" description="Disordered" evidence="6">
    <location>
        <begin position="216"/>
        <end position="238"/>
    </location>
</feature>
<comment type="catalytic activity">
    <reaction evidence="4">
        <text>Couples ATP hydrolysis with the unwinding of duplex DNA by translocating in the 3'-5' direction.</text>
        <dbReference type="EC" id="5.6.2.4"/>
    </reaction>
</comment>
<evidence type="ECO:0000256" key="3">
    <source>
        <dbReference type="ARBA" id="ARBA00023235"/>
    </source>
</evidence>
<dbReference type="GO" id="GO:0000724">
    <property type="term" value="P:double-strand break repair via homologous recombination"/>
    <property type="evidence" value="ECO:0007669"/>
    <property type="project" value="TreeGrafter"/>
</dbReference>
<dbReference type="EC" id="5.6.2.4" evidence="5"/>
<organism evidence="8 9">
    <name type="scientific">Antrodiella citrinella</name>
    <dbReference type="NCBI Taxonomy" id="2447956"/>
    <lineage>
        <taxon>Eukaryota</taxon>
        <taxon>Fungi</taxon>
        <taxon>Dikarya</taxon>
        <taxon>Basidiomycota</taxon>
        <taxon>Agaricomycotina</taxon>
        <taxon>Agaricomycetes</taxon>
        <taxon>Polyporales</taxon>
        <taxon>Steccherinaceae</taxon>
        <taxon>Antrodiella</taxon>
    </lineage>
</organism>
<dbReference type="GO" id="GO:0005694">
    <property type="term" value="C:chromosome"/>
    <property type="evidence" value="ECO:0007669"/>
    <property type="project" value="TreeGrafter"/>
</dbReference>
<keyword evidence="3" id="KW-0413">Isomerase</keyword>